<accession>A0A1I7EWA3</accession>
<sequence>MLPPSEKHPIPATSNANPTCFAGAQHFGQFAYLISGTDKHQSLASVRHEHAIVTATALREHQDKTSERMVRRLAARTEAGHWFWEVLTELDRRLRQLLGELRSGDKYHDRAIYYHPDQETYEKLNREYRKNVRHYLA</sequence>
<organism evidence="1 2">
    <name type="scientific">Halomonas korlensis</name>
    <dbReference type="NCBI Taxonomy" id="463301"/>
    <lineage>
        <taxon>Bacteria</taxon>
        <taxon>Pseudomonadati</taxon>
        <taxon>Pseudomonadota</taxon>
        <taxon>Gammaproteobacteria</taxon>
        <taxon>Oceanospirillales</taxon>
        <taxon>Halomonadaceae</taxon>
        <taxon>Halomonas</taxon>
    </lineage>
</organism>
<evidence type="ECO:0000313" key="1">
    <source>
        <dbReference type="EMBL" id="SFU28192.1"/>
    </source>
</evidence>
<proteinExistence type="predicted"/>
<reference evidence="2" key="1">
    <citation type="submission" date="2016-10" db="EMBL/GenBank/DDBJ databases">
        <authorList>
            <person name="Varghese N."/>
            <person name="Submissions S."/>
        </authorList>
    </citation>
    <scope>NUCLEOTIDE SEQUENCE [LARGE SCALE GENOMIC DNA]</scope>
    <source>
        <strain evidence="2">CGMCC 1.6981</strain>
    </source>
</reference>
<dbReference type="Proteomes" id="UP000198693">
    <property type="component" value="Unassembled WGS sequence"/>
</dbReference>
<protein>
    <submittedName>
        <fullName evidence="1">Uncharacterized protein</fullName>
    </submittedName>
</protein>
<dbReference type="RefSeq" id="WP_089791715.1">
    <property type="nucleotide sequence ID" value="NZ_FPBP01000001.1"/>
</dbReference>
<dbReference type="AlphaFoldDB" id="A0A1I7EWA3"/>
<name>A0A1I7EWA3_9GAMM</name>
<evidence type="ECO:0000313" key="2">
    <source>
        <dbReference type="Proteomes" id="UP000198693"/>
    </source>
</evidence>
<keyword evidence="2" id="KW-1185">Reference proteome</keyword>
<dbReference type="EMBL" id="FPBP01000001">
    <property type="protein sequence ID" value="SFU28192.1"/>
    <property type="molecule type" value="Genomic_DNA"/>
</dbReference>
<gene>
    <name evidence="1" type="ORF">SAMN04487955_10136</name>
</gene>